<dbReference type="AlphaFoldDB" id="A0AAE9AJ68"/>
<feature type="region of interest" description="Disordered" evidence="1">
    <location>
        <begin position="257"/>
        <end position="283"/>
    </location>
</feature>
<gene>
    <name evidence="3" type="ORF">L3Y34_005407</name>
</gene>
<dbReference type="InterPro" id="IPR006583">
    <property type="entry name" value="PAN-3_domain"/>
</dbReference>
<dbReference type="PANTHER" id="PTHR47629:SF13">
    <property type="entry name" value="CW DOMAIN-CONTAINING PROTEIN-RELATED"/>
    <property type="match status" value="1"/>
</dbReference>
<evidence type="ECO:0000313" key="3">
    <source>
        <dbReference type="EMBL" id="ULT97564.1"/>
    </source>
</evidence>
<dbReference type="Pfam" id="PF08277">
    <property type="entry name" value="PAN_3"/>
    <property type="match status" value="1"/>
</dbReference>
<name>A0AAE9AJ68_CAEBR</name>
<dbReference type="PANTHER" id="PTHR47629">
    <property type="entry name" value="C-TYPE LECTIN-RELATED"/>
    <property type="match status" value="1"/>
</dbReference>
<dbReference type="InterPro" id="IPR016187">
    <property type="entry name" value="CTDL_fold"/>
</dbReference>
<evidence type="ECO:0000256" key="1">
    <source>
        <dbReference type="SAM" id="MobiDB-lite"/>
    </source>
</evidence>
<evidence type="ECO:0000259" key="2">
    <source>
        <dbReference type="SMART" id="SM00605"/>
    </source>
</evidence>
<dbReference type="Proteomes" id="UP000827892">
    <property type="component" value="Chromosome IV"/>
</dbReference>
<reference evidence="3 4" key="1">
    <citation type="submission" date="2022-05" db="EMBL/GenBank/DDBJ databases">
        <title>Chromosome-level reference genomes for two strains of Caenorhabditis briggsae: an improved platform for comparative genomics.</title>
        <authorList>
            <person name="Stevens L."/>
            <person name="Andersen E.C."/>
        </authorList>
    </citation>
    <scope>NUCLEOTIDE SEQUENCE [LARGE SCALE GENOMIC DNA]</scope>
    <source>
        <strain evidence="3">QX1410_ONT</strain>
        <tissue evidence="3">Whole-organism</tissue>
    </source>
</reference>
<sequence>MKMIQIFGKVTYGPFPMPFPSVNCASECFNLDYCILSWRPLSGCCYHYSYVNQPDTITFVETGKGENSIMAFKTIITGTTCPITYTEMNFTMTIPTDDTYSWKKIGNSWGLNGFRDGWTRFNRTSGISVCMKAFNVPNLWRSTALTWCEQENAIFVGMASIEESQWVHDQLDSSYNYYAYWVDGTLICSTTCNFSMLNYTDGFTTGSAALETTTNVHFVPGWPTDGFQRLACLPKAKNQKFSADSYRSRAQNSVTTKPFTVSTGHTTSERNSTDRKTKRKKNNQEQLLDWTFV</sequence>
<feature type="domain" description="PAN-3" evidence="2">
    <location>
        <begin position="1"/>
        <end position="111"/>
    </location>
</feature>
<feature type="compositionally biased region" description="Polar residues" evidence="1">
    <location>
        <begin position="257"/>
        <end position="266"/>
    </location>
</feature>
<accession>A0AAE9AJ68</accession>
<proteinExistence type="predicted"/>
<protein>
    <recommendedName>
        <fullName evidence="2">PAN-3 domain-containing protein</fullName>
    </recommendedName>
</protein>
<dbReference type="SUPFAM" id="SSF56436">
    <property type="entry name" value="C-type lectin-like"/>
    <property type="match status" value="1"/>
</dbReference>
<organism evidence="3 4">
    <name type="scientific">Caenorhabditis briggsae</name>
    <dbReference type="NCBI Taxonomy" id="6238"/>
    <lineage>
        <taxon>Eukaryota</taxon>
        <taxon>Metazoa</taxon>
        <taxon>Ecdysozoa</taxon>
        <taxon>Nematoda</taxon>
        <taxon>Chromadorea</taxon>
        <taxon>Rhabditida</taxon>
        <taxon>Rhabditina</taxon>
        <taxon>Rhabditomorpha</taxon>
        <taxon>Rhabditoidea</taxon>
        <taxon>Rhabditidae</taxon>
        <taxon>Peloderinae</taxon>
        <taxon>Caenorhabditis</taxon>
    </lineage>
</organism>
<dbReference type="SMART" id="SM00605">
    <property type="entry name" value="CW"/>
    <property type="match status" value="1"/>
</dbReference>
<dbReference type="EMBL" id="CP090894">
    <property type="protein sequence ID" value="ULT97564.1"/>
    <property type="molecule type" value="Genomic_DNA"/>
</dbReference>
<evidence type="ECO:0000313" key="4">
    <source>
        <dbReference type="Proteomes" id="UP000827892"/>
    </source>
</evidence>